<dbReference type="InterPro" id="IPR036259">
    <property type="entry name" value="MFS_trans_sf"/>
</dbReference>
<reference evidence="10" key="1">
    <citation type="submission" date="2016-06" db="UniProtKB">
        <authorList>
            <consortium name="WormBaseParasite"/>
        </authorList>
    </citation>
    <scope>IDENTIFICATION</scope>
</reference>
<proteinExistence type="predicted"/>
<name>A0A183UDU6_TOXCA</name>
<dbReference type="Gene3D" id="1.20.1250.20">
    <property type="entry name" value="MFS general substrate transporter like domains"/>
    <property type="match status" value="2"/>
</dbReference>
<evidence type="ECO:0000256" key="5">
    <source>
        <dbReference type="SAM" id="MobiDB-lite"/>
    </source>
</evidence>
<evidence type="ECO:0000256" key="4">
    <source>
        <dbReference type="ARBA" id="ARBA00023136"/>
    </source>
</evidence>
<dbReference type="InterPro" id="IPR011701">
    <property type="entry name" value="MFS"/>
</dbReference>
<dbReference type="PROSITE" id="PS50850">
    <property type="entry name" value="MFS"/>
    <property type="match status" value="1"/>
</dbReference>
<dbReference type="EMBL" id="UYWY01019532">
    <property type="protein sequence ID" value="VDM37987.1"/>
    <property type="molecule type" value="Genomic_DNA"/>
</dbReference>
<evidence type="ECO:0000256" key="6">
    <source>
        <dbReference type="SAM" id="Phobius"/>
    </source>
</evidence>
<feature type="domain" description="Major facilitator superfamily (MFS) profile" evidence="7">
    <location>
        <begin position="81"/>
        <end position="526"/>
    </location>
</feature>
<dbReference type="PANTHER" id="PTHR11662:SF72">
    <property type="entry name" value="MAJOR FACILITATOR SUPERFAMILY (MFS) PROFILE DOMAIN-CONTAINING PROTEIN"/>
    <property type="match status" value="1"/>
</dbReference>
<feature type="compositionally biased region" description="Polar residues" evidence="5">
    <location>
        <begin position="580"/>
        <end position="589"/>
    </location>
</feature>
<feature type="transmembrane region" description="Helical" evidence="6">
    <location>
        <begin position="272"/>
        <end position="290"/>
    </location>
</feature>
<sequence>MRKSIEITRGAQLIMEKRSSSTGLWTLHNIRIRIAILLAAALCIEGLMRSNLNMAMVCMVNRTAVFELESKTGSTFLSRTSSYSLSLIFFVNFFCVNNIIVTQISNLTIEETNNESSQSVPSTCKKLPNRGRKSYNGDLIWTAKEQAWIFAAFYAGGLFVVIPGSYLCDRFGATHVVQGGAIINVIGSLLTPLISRAVGAYALMFVRFLMGCGQGVLVPCMSVLIAQWFPAHEKSTAVAVATAGNQLSIIFAMFFTAELCQVPVLDGWPTAFYLHGLFGVGLCLGWCIFVKDLPTSAKKITDAELAYITGTVEGRGQKRVTPVVPWSKMLSSMTVWSTAMSSMSQSFVTVGTVTYLPLYYRTVLNMDLTSNGVLSAMPFICQLITKVIFAALADKAKRCGYEANCVTKVCNLIASLGGAICFGALMFFDCAHQWEGVVFVCLAMGILSGYIPGYNTSIVCIAPKYTSSVAAFCRLWATIASVASPYLIGMITKKSVLSEWQIVFTVMIAVLITTGIFFQLCGSGVAFIFEKFVSFTMTLDMIKEFGTSVQDWAHDTGMALATSPSTMPLSRSVDDEPSNHKSITSQNSV</sequence>
<dbReference type="FunFam" id="1.20.1250.20:FF:000532">
    <property type="entry name" value="SLC (SoLute Carrier) homolog"/>
    <property type="match status" value="1"/>
</dbReference>
<dbReference type="GO" id="GO:0006820">
    <property type="term" value="P:monoatomic anion transport"/>
    <property type="evidence" value="ECO:0007669"/>
    <property type="project" value="TreeGrafter"/>
</dbReference>
<accession>A0A183UDU6</accession>
<feature type="transmembrane region" description="Helical" evidence="6">
    <location>
        <begin position="465"/>
        <end position="488"/>
    </location>
</feature>
<organism evidence="9 10">
    <name type="scientific">Toxocara canis</name>
    <name type="common">Canine roundworm</name>
    <dbReference type="NCBI Taxonomy" id="6265"/>
    <lineage>
        <taxon>Eukaryota</taxon>
        <taxon>Metazoa</taxon>
        <taxon>Ecdysozoa</taxon>
        <taxon>Nematoda</taxon>
        <taxon>Chromadorea</taxon>
        <taxon>Rhabditida</taxon>
        <taxon>Spirurina</taxon>
        <taxon>Ascaridomorpha</taxon>
        <taxon>Ascaridoidea</taxon>
        <taxon>Toxocaridae</taxon>
        <taxon>Toxocara</taxon>
    </lineage>
</organism>
<feature type="transmembrane region" description="Helical" evidence="6">
    <location>
        <begin position="147"/>
        <end position="168"/>
    </location>
</feature>
<evidence type="ECO:0000313" key="8">
    <source>
        <dbReference type="EMBL" id="VDM37987.1"/>
    </source>
</evidence>
<evidence type="ECO:0000313" key="10">
    <source>
        <dbReference type="WBParaSite" id="TCNE_0000666601-mRNA-1"/>
    </source>
</evidence>
<feature type="transmembrane region" description="Helical" evidence="6">
    <location>
        <begin position="200"/>
        <end position="225"/>
    </location>
</feature>
<feature type="region of interest" description="Disordered" evidence="5">
    <location>
        <begin position="564"/>
        <end position="589"/>
    </location>
</feature>
<dbReference type="SUPFAM" id="SSF103473">
    <property type="entry name" value="MFS general substrate transporter"/>
    <property type="match status" value="1"/>
</dbReference>
<dbReference type="WBParaSite" id="TCNE_0000666601-mRNA-1">
    <property type="protein sequence ID" value="TCNE_0000666601-mRNA-1"/>
    <property type="gene ID" value="TCNE_0000666601"/>
</dbReference>
<feature type="transmembrane region" description="Helical" evidence="6">
    <location>
        <begin position="372"/>
        <end position="393"/>
    </location>
</feature>
<gene>
    <name evidence="8" type="ORF">TCNE_LOCUS6666</name>
</gene>
<dbReference type="AlphaFoldDB" id="A0A183UDU6"/>
<keyword evidence="2 6" id="KW-0812">Transmembrane</keyword>
<dbReference type="Pfam" id="PF07690">
    <property type="entry name" value="MFS_1"/>
    <property type="match status" value="1"/>
</dbReference>
<feature type="transmembrane region" description="Helical" evidence="6">
    <location>
        <begin position="500"/>
        <end position="529"/>
    </location>
</feature>
<evidence type="ECO:0000256" key="3">
    <source>
        <dbReference type="ARBA" id="ARBA00022989"/>
    </source>
</evidence>
<keyword evidence="9" id="KW-1185">Reference proteome</keyword>
<dbReference type="GO" id="GO:0022857">
    <property type="term" value="F:transmembrane transporter activity"/>
    <property type="evidence" value="ECO:0007669"/>
    <property type="project" value="InterPro"/>
</dbReference>
<dbReference type="InterPro" id="IPR020846">
    <property type="entry name" value="MFS_dom"/>
</dbReference>
<feature type="transmembrane region" description="Helical" evidence="6">
    <location>
        <begin position="237"/>
        <end position="257"/>
    </location>
</feature>
<dbReference type="Proteomes" id="UP000050794">
    <property type="component" value="Unassembled WGS sequence"/>
</dbReference>
<evidence type="ECO:0000259" key="7">
    <source>
        <dbReference type="PROSITE" id="PS50850"/>
    </source>
</evidence>
<feature type="transmembrane region" description="Helical" evidence="6">
    <location>
        <begin position="405"/>
        <end position="428"/>
    </location>
</feature>
<feature type="transmembrane region" description="Helical" evidence="6">
    <location>
        <begin position="335"/>
        <end position="360"/>
    </location>
</feature>
<keyword evidence="3 6" id="KW-1133">Transmembrane helix</keyword>
<dbReference type="GO" id="GO:0016020">
    <property type="term" value="C:membrane"/>
    <property type="evidence" value="ECO:0007669"/>
    <property type="project" value="UniProtKB-SubCell"/>
</dbReference>
<reference evidence="8 9" key="2">
    <citation type="submission" date="2018-11" db="EMBL/GenBank/DDBJ databases">
        <authorList>
            <consortium name="Pathogen Informatics"/>
        </authorList>
    </citation>
    <scope>NUCLEOTIDE SEQUENCE [LARGE SCALE GENOMIC DNA]</scope>
</reference>
<evidence type="ECO:0000256" key="1">
    <source>
        <dbReference type="ARBA" id="ARBA00004141"/>
    </source>
</evidence>
<evidence type="ECO:0000256" key="2">
    <source>
        <dbReference type="ARBA" id="ARBA00022692"/>
    </source>
</evidence>
<comment type="subcellular location">
    <subcellularLocation>
        <location evidence="1">Membrane</location>
        <topology evidence="1">Multi-pass membrane protein</topology>
    </subcellularLocation>
</comment>
<dbReference type="PANTHER" id="PTHR11662">
    <property type="entry name" value="SOLUTE CARRIER FAMILY 17"/>
    <property type="match status" value="1"/>
</dbReference>
<protein>
    <submittedName>
        <fullName evidence="10">Putative transporter C02C2.4</fullName>
    </submittedName>
</protein>
<feature type="transmembrane region" description="Helical" evidence="6">
    <location>
        <begin position="175"/>
        <end position="194"/>
    </location>
</feature>
<dbReference type="InterPro" id="IPR050382">
    <property type="entry name" value="MFS_Na/Anion_cotransporter"/>
</dbReference>
<feature type="transmembrane region" description="Helical" evidence="6">
    <location>
        <begin position="83"/>
        <end position="104"/>
    </location>
</feature>
<feature type="transmembrane region" description="Helical" evidence="6">
    <location>
        <begin position="434"/>
        <end position="453"/>
    </location>
</feature>
<keyword evidence="4 6" id="KW-0472">Membrane</keyword>
<evidence type="ECO:0000313" key="9">
    <source>
        <dbReference type="Proteomes" id="UP000050794"/>
    </source>
</evidence>